<reference evidence="2" key="1">
    <citation type="journal article" date="2019" name="Sci. Rep.">
        <title>Draft genome of Tanacetum cinerariifolium, the natural source of mosquito coil.</title>
        <authorList>
            <person name="Yamashiro T."/>
            <person name="Shiraishi A."/>
            <person name="Satake H."/>
            <person name="Nakayama K."/>
        </authorList>
    </citation>
    <scope>NUCLEOTIDE SEQUENCE</scope>
</reference>
<comment type="caution">
    <text evidence="2">The sequence shown here is derived from an EMBL/GenBank/DDBJ whole genome shotgun (WGS) entry which is preliminary data.</text>
</comment>
<accession>A0A699H9P8</accession>
<feature type="region of interest" description="Disordered" evidence="1">
    <location>
        <begin position="1"/>
        <end position="27"/>
    </location>
</feature>
<dbReference type="EMBL" id="BKCJ010125128">
    <property type="protein sequence ID" value="GEX71114.1"/>
    <property type="molecule type" value="Genomic_DNA"/>
</dbReference>
<sequence length="135" mass="15345">MKVKESLNVTFDKSPPPTKFPPLVDDDVGEEEAIRNNTKVVNNNNEEDESIEVDEVVNIKESKNHLLDQVIGNLNQRTLRSQAQNHSNLFCFVSTIEPKNVNEALKDKSWVVAMQKELNQFVANDVWDLVPLPMS</sequence>
<evidence type="ECO:0000313" key="2">
    <source>
        <dbReference type="EMBL" id="GEX71114.1"/>
    </source>
</evidence>
<protein>
    <submittedName>
        <fullName evidence="2">Retrovirus-related Pol polyprotein from transposon TNT 1-94</fullName>
    </submittedName>
</protein>
<proteinExistence type="predicted"/>
<name>A0A699H9P8_TANCI</name>
<dbReference type="AlphaFoldDB" id="A0A699H9P8"/>
<evidence type="ECO:0000256" key="1">
    <source>
        <dbReference type="SAM" id="MobiDB-lite"/>
    </source>
</evidence>
<organism evidence="2">
    <name type="scientific">Tanacetum cinerariifolium</name>
    <name type="common">Dalmatian daisy</name>
    <name type="synonym">Chrysanthemum cinerariifolium</name>
    <dbReference type="NCBI Taxonomy" id="118510"/>
    <lineage>
        <taxon>Eukaryota</taxon>
        <taxon>Viridiplantae</taxon>
        <taxon>Streptophyta</taxon>
        <taxon>Embryophyta</taxon>
        <taxon>Tracheophyta</taxon>
        <taxon>Spermatophyta</taxon>
        <taxon>Magnoliopsida</taxon>
        <taxon>eudicotyledons</taxon>
        <taxon>Gunneridae</taxon>
        <taxon>Pentapetalae</taxon>
        <taxon>asterids</taxon>
        <taxon>campanulids</taxon>
        <taxon>Asterales</taxon>
        <taxon>Asteraceae</taxon>
        <taxon>Asteroideae</taxon>
        <taxon>Anthemideae</taxon>
        <taxon>Anthemidinae</taxon>
        <taxon>Tanacetum</taxon>
    </lineage>
</organism>
<gene>
    <name evidence="2" type="ORF">Tci_343089</name>
</gene>